<feature type="compositionally biased region" description="Polar residues" evidence="1">
    <location>
        <begin position="1"/>
        <end position="10"/>
    </location>
</feature>
<feature type="region of interest" description="Disordered" evidence="1">
    <location>
        <begin position="1"/>
        <end position="28"/>
    </location>
</feature>
<evidence type="ECO:0000313" key="2">
    <source>
        <dbReference type="EMBL" id="CAB1450488.1"/>
    </source>
</evidence>
<dbReference type="AlphaFoldDB" id="A0A9N7VJR8"/>
<comment type="caution">
    <text evidence="2">The sequence shown here is derived from an EMBL/GenBank/DDBJ whole genome shotgun (WGS) entry which is preliminary data.</text>
</comment>
<proteinExistence type="predicted"/>
<protein>
    <submittedName>
        <fullName evidence="2">Uncharacterized protein</fullName>
    </submittedName>
</protein>
<sequence length="99" mass="11292">MFIQEASSALSEERGSGITAEQHSSDSFSIRSSSWFRREVEQPQTQTGSDLLPLLQSESVEDPLLFTLILVRLYSGAQEEEEKVSVILQRRSRDLRSFR</sequence>
<organism evidence="2 3">
    <name type="scientific">Pleuronectes platessa</name>
    <name type="common">European plaice</name>
    <dbReference type="NCBI Taxonomy" id="8262"/>
    <lineage>
        <taxon>Eukaryota</taxon>
        <taxon>Metazoa</taxon>
        <taxon>Chordata</taxon>
        <taxon>Craniata</taxon>
        <taxon>Vertebrata</taxon>
        <taxon>Euteleostomi</taxon>
        <taxon>Actinopterygii</taxon>
        <taxon>Neopterygii</taxon>
        <taxon>Teleostei</taxon>
        <taxon>Neoteleostei</taxon>
        <taxon>Acanthomorphata</taxon>
        <taxon>Carangaria</taxon>
        <taxon>Pleuronectiformes</taxon>
        <taxon>Pleuronectoidei</taxon>
        <taxon>Pleuronectidae</taxon>
        <taxon>Pleuronectes</taxon>
    </lineage>
</organism>
<name>A0A9N7VJR8_PLEPL</name>
<evidence type="ECO:0000256" key="1">
    <source>
        <dbReference type="SAM" id="MobiDB-lite"/>
    </source>
</evidence>
<accession>A0A9N7VJR8</accession>
<reference evidence="2" key="1">
    <citation type="submission" date="2020-03" db="EMBL/GenBank/DDBJ databases">
        <authorList>
            <person name="Weist P."/>
        </authorList>
    </citation>
    <scope>NUCLEOTIDE SEQUENCE</scope>
</reference>
<dbReference type="Proteomes" id="UP001153269">
    <property type="component" value="Unassembled WGS sequence"/>
</dbReference>
<keyword evidence="3" id="KW-1185">Reference proteome</keyword>
<dbReference type="EMBL" id="CADEAL010004057">
    <property type="protein sequence ID" value="CAB1450488.1"/>
    <property type="molecule type" value="Genomic_DNA"/>
</dbReference>
<gene>
    <name evidence="2" type="ORF">PLEPLA_LOCUS38180</name>
</gene>
<evidence type="ECO:0000313" key="3">
    <source>
        <dbReference type="Proteomes" id="UP001153269"/>
    </source>
</evidence>